<gene>
    <name evidence="1" type="ORF">Tci_880610</name>
</gene>
<dbReference type="AlphaFoldDB" id="A0A699TH70"/>
<accession>A0A699TH70</accession>
<dbReference type="EMBL" id="BKCJ011239896">
    <property type="protein sequence ID" value="GFD08641.1"/>
    <property type="molecule type" value="Genomic_DNA"/>
</dbReference>
<reference evidence="1" key="1">
    <citation type="journal article" date="2019" name="Sci. Rep.">
        <title>Draft genome of Tanacetum cinerariifolium, the natural source of mosquito coil.</title>
        <authorList>
            <person name="Yamashiro T."/>
            <person name="Shiraishi A."/>
            <person name="Satake H."/>
            <person name="Nakayama K."/>
        </authorList>
    </citation>
    <scope>NUCLEOTIDE SEQUENCE</scope>
</reference>
<keyword evidence="1" id="KW-0808">Transferase</keyword>
<keyword evidence="1" id="KW-0548">Nucleotidyltransferase</keyword>
<name>A0A699TH70_TANCI</name>
<organism evidence="1">
    <name type="scientific">Tanacetum cinerariifolium</name>
    <name type="common">Dalmatian daisy</name>
    <name type="synonym">Chrysanthemum cinerariifolium</name>
    <dbReference type="NCBI Taxonomy" id="118510"/>
    <lineage>
        <taxon>Eukaryota</taxon>
        <taxon>Viridiplantae</taxon>
        <taxon>Streptophyta</taxon>
        <taxon>Embryophyta</taxon>
        <taxon>Tracheophyta</taxon>
        <taxon>Spermatophyta</taxon>
        <taxon>Magnoliopsida</taxon>
        <taxon>eudicotyledons</taxon>
        <taxon>Gunneridae</taxon>
        <taxon>Pentapetalae</taxon>
        <taxon>asterids</taxon>
        <taxon>campanulids</taxon>
        <taxon>Asterales</taxon>
        <taxon>Asteraceae</taxon>
        <taxon>Asteroideae</taxon>
        <taxon>Anthemideae</taxon>
        <taxon>Anthemidinae</taxon>
        <taxon>Tanacetum</taxon>
    </lineage>
</organism>
<evidence type="ECO:0000313" key="1">
    <source>
        <dbReference type="EMBL" id="GFD08641.1"/>
    </source>
</evidence>
<sequence length="69" mass="7953">FRNKLTPDEAEFMVRDVSNEEIKQAIFLIDDNKAPGPDGFSAYFYKKAWDIIGNDICSAVQEFFLLGRF</sequence>
<comment type="caution">
    <text evidence="1">The sequence shown here is derived from an EMBL/GenBank/DDBJ whole genome shotgun (WGS) entry which is preliminary data.</text>
</comment>
<proteinExistence type="predicted"/>
<dbReference type="GO" id="GO:0003964">
    <property type="term" value="F:RNA-directed DNA polymerase activity"/>
    <property type="evidence" value="ECO:0007669"/>
    <property type="project" value="UniProtKB-KW"/>
</dbReference>
<feature type="non-terminal residue" evidence="1">
    <location>
        <position position="1"/>
    </location>
</feature>
<protein>
    <submittedName>
        <fullName evidence="1">RNA-directed DNA polymerase, eukaryota, reverse transcriptase zinc-binding domain protein</fullName>
    </submittedName>
</protein>
<keyword evidence="1" id="KW-0695">RNA-directed DNA polymerase</keyword>